<dbReference type="SUPFAM" id="SSF56574">
    <property type="entry name" value="Serpins"/>
    <property type="match status" value="1"/>
</dbReference>
<dbReference type="Gene3D" id="3.30.497.10">
    <property type="entry name" value="Antithrombin, subunit I, domain 2"/>
    <property type="match status" value="1"/>
</dbReference>
<keyword evidence="3" id="KW-0378">Hydrolase</keyword>
<keyword evidence="4" id="KW-1185">Reference proteome</keyword>
<dbReference type="Proteomes" id="UP000712045">
    <property type="component" value="Unassembled WGS sequence"/>
</dbReference>
<dbReference type="PANTHER" id="PTHR11461:SF211">
    <property type="entry name" value="GH10112P-RELATED"/>
    <property type="match status" value="1"/>
</dbReference>
<proteinExistence type="inferred from homology"/>
<dbReference type="SMART" id="SM00093">
    <property type="entry name" value="SERPIN"/>
    <property type="match status" value="1"/>
</dbReference>
<name>A0ABS2HRC9_9ACTN</name>
<dbReference type="InterPro" id="IPR023796">
    <property type="entry name" value="Serpin_dom"/>
</dbReference>
<dbReference type="GO" id="GO:0008233">
    <property type="term" value="F:peptidase activity"/>
    <property type="evidence" value="ECO:0007669"/>
    <property type="project" value="UniProtKB-KW"/>
</dbReference>
<dbReference type="InterPro" id="IPR000215">
    <property type="entry name" value="Serpin_fam"/>
</dbReference>
<protein>
    <submittedName>
        <fullName evidence="3">Serine protease</fullName>
    </submittedName>
</protein>
<dbReference type="PANTHER" id="PTHR11461">
    <property type="entry name" value="SERINE PROTEASE INHIBITOR, SERPIN"/>
    <property type="match status" value="1"/>
</dbReference>
<feature type="domain" description="Serpin" evidence="2">
    <location>
        <begin position="38"/>
        <end position="377"/>
    </location>
</feature>
<keyword evidence="3" id="KW-0645">Protease</keyword>
<dbReference type="RefSeq" id="WP_205081464.1">
    <property type="nucleotide sequence ID" value="NZ_JAFEUF010000013.1"/>
</dbReference>
<reference evidence="3 4" key="1">
    <citation type="submission" date="2021-02" db="EMBL/GenBank/DDBJ databases">
        <title>Genome Streptomyces sp. RHZ10.</title>
        <authorList>
            <person name="Besaury L."/>
        </authorList>
    </citation>
    <scope>NUCLEOTIDE SEQUENCE [LARGE SCALE GENOMIC DNA]</scope>
    <source>
        <strain evidence="3 4">RHZ10</strain>
    </source>
</reference>
<evidence type="ECO:0000313" key="4">
    <source>
        <dbReference type="Proteomes" id="UP000712045"/>
    </source>
</evidence>
<dbReference type="Pfam" id="PF00079">
    <property type="entry name" value="Serpin"/>
    <property type="match status" value="1"/>
</dbReference>
<comment type="similarity">
    <text evidence="1">Belongs to the serpin family.</text>
</comment>
<dbReference type="GO" id="GO:0006508">
    <property type="term" value="P:proteolysis"/>
    <property type="evidence" value="ECO:0007669"/>
    <property type="project" value="UniProtKB-KW"/>
</dbReference>
<dbReference type="InterPro" id="IPR042178">
    <property type="entry name" value="Serpin_sf_1"/>
</dbReference>
<evidence type="ECO:0000313" key="3">
    <source>
        <dbReference type="EMBL" id="MBM7053205.1"/>
    </source>
</evidence>
<dbReference type="Gene3D" id="2.30.39.10">
    <property type="entry name" value="Alpha-1-antitrypsin, domain 1"/>
    <property type="match status" value="1"/>
</dbReference>
<evidence type="ECO:0000256" key="1">
    <source>
        <dbReference type="RuleBase" id="RU000411"/>
    </source>
</evidence>
<accession>A0ABS2HRC9</accession>
<dbReference type="EMBL" id="JAFEUF010000013">
    <property type="protein sequence ID" value="MBM7053205.1"/>
    <property type="molecule type" value="Genomic_DNA"/>
</dbReference>
<organism evidence="3 4">
    <name type="scientific">Streptomyces durocortorensis</name>
    <dbReference type="NCBI Taxonomy" id="2811104"/>
    <lineage>
        <taxon>Bacteria</taxon>
        <taxon>Bacillati</taxon>
        <taxon>Actinomycetota</taxon>
        <taxon>Actinomycetes</taxon>
        <taxon>Kitasatosporales</taxon>
        <taxon>Streptomycetaceae</taxon>
        <taxon>Streptomyces</taxon>
    </lineage>
</organism>
<sequence>MTDVSATDAETTTTTTRAIQLLAERWIRDGMAAAAADRGRTEADAGFVCSPAGLWLALTAVAAGARGDTAEELRALLGTAGQEAAPAATAVARELATTGALGVATRVWSRVPVLRAYREALPDVRFDPMDPAAVDAWVREATGGLIERLPLEITDDTLLALVNVLALKARWEDPFEGWRTRDLPFTDAAGTARPVPTMSKDVPLADAWAAGGAHVVELRCAREPGGAPGARVRLVLGEPGAGPERVLPVGWAPRTAGTPLDADRVTVGLPRLALRTRVAVTEQLPALGIRLATSDDADFSGLSPERLLVSDVIQEAVLKIAEEGVEAAAVTVVAMAPAGAAPLQQKVQHIAYDRPFGVVVLAGTDDVPLFTAWQADIPAGPHA</sequence>
<evidence type="ECO:0000259" key="2">
    <source>
        <dbReference type="SMART" id="SM00093"/>
    </source>
</evidence>
<gene>
    <name evidence="3" type="ORF">JS521_04820</name>
</gene>
<comment type="caution">
    <text evidence="3">The sequence shown here is derived from an EMBL/GenBank/DDBJ whole genome shotgun (WGS) entry which is preliminary data.</text>
</comment>
<dbReference type="InterPro" id="IPR036186">
    <property type="entry name" value="Serpin_sf"/>
</dbReference>
<dbReference type="InterPro" id="IPR042185">
    <property type="entry name" value="Serpin_sf_2"/>
</dbReference>